<proteinExistence type="predicted"/>
<sequence length="150" mass="15199">MTPPASAPSGSSLPDLLGLNGAPDATLHAVLTRFQASELRGGRLILLTDRQGERSRARYAALVEVRGEVLAVTGAAFGPHFGRAGTAALAGLVEWAQSAGLSVRETVVGASQLANLAGEPDAAELAGLIASSSPSDPGIYLTDRNVQAGL</sequence>
<dbReference type="SUPFAM" id="SSF143592">
    <property type="entry name" value="TTHA1528-like"/>
    <property type="match status" value="1"/>
</dbReference>
<dbReference type="EMBL" id="BMOE01000011">
    <property type="protein sequence ID" value="GGJ83202.1"/>
    <property type="molecule type" value="Genomic_DNA"/>
</dbReference>
<protein>
    <recommendedName>
        <fullName evidence="3">DUF3197 domain-containing protein</fullName>
    </recommendedName>
</protein>
<keyword evidence="2" id="KW-1185">Reference proteome</keyword>
<reference evidence="1" key="2">
    <citation type="submission" date="2020-09" db="EMBL/GenBank/DDBJ databases">
        <authorList>
            <person name="Sun Q."/>
            <person name="Ohkuma M."/>
        </authorList>
    </citation>
    <scope>NUCLEOTIDE SEQUENCE</scope>
    <source>
        <strain evidence="1">JCM 14371</strain>
    </source>
</reference>
<evidence type="ECO:0000313" key="2">
    <source>
        <dbReference type="Proteomes" id="UP000635726"/>
    </source>
</evidence>
<dbReference type="Pfam" id="PF11432">
    <property type="entry name" value="DUF3197"/>
    <property type="match status" value="1"/>
</dbReference>
<dbReference type="Gene3D" id="3.40.1530.10">
    <property type="entry name" value="TTHA1528-like"/>
    <property type="match status" value="1"/>
</dbReference>
<reference evidence="1" key="1">
    <citation type="journal article" date="2014" name="Int. J. Syst. Evol. Microbiol.">
        <title>Complete genome sequence of Corynebacterium casei LMG S-19264T (=DSM 44701T), isolated from a smear-ripened cheese.</title>
        <authorList>
            <consortium name="US DOE Joint Genome Institute (JGI-PGF)"/>
            <person name="Walter F."/>
            <person name="Albersmeier A."/>
            <person name="Kalinowski J."/>
            <person name="Ruckert C."/>
        </authorList>
    </citation>
    <scope>NUCLEOTIDE SEQUENCE</scope>
    <source>
        <strain evidence="1">JCM 14371</strain>
    </source>
</reference>
<comment type="caution">
    <text evidence="1">The sequence shown here is derived from an EMBL/GenBank/DDBJ whole genome shotgun (WGS) entry which is preliminary data.</text>
</comment>
<gene>
    <name evidence="1" type="ORF">GCM10008939_28840</name>
</gene>
<dbReference type="InterPro" id="IPR024443">
    <property type="entry name" value="DUF3197"/>
</dbReference>
<organism evidence="1 2">
    <name type="scientific">Deinococcus aquiradiocola</name>
    <dbReference type="NCBI Taxonomy" id="393059"/>
    <lineage>
        <taxon>Bacteria</taxon>
        <taxon>Thermotogati</taxon>
        <taxon>Deinococcota</taxon>
        <taxon>Deinococci</taxon>
        <taxon>Deinococcales</taxon>
        <taxon>Deinococcaceae</taxon>
        <taxon>Deinococcus</taxon>
    </lineage>
</organism>
<dbReference type="InterPro" id="IPR036828">
    <property type="entry name" value="TTHA1528-like_sf"/>
</dbReference>
<evidence type="ECO:0008006" key="3">
    <source>
        <dbReference type="Google" id="ProtNLM"/>
    </source>
</evidence>
<dbReference type="RefSeq" id="WP_188964000.1">
    <property type="nucleotide sequence ID" value="NZ_BMOE01000011.1"/>
</dbReference>
<name>A0A917UT46_9DEIO</name>
<dbReference type="AlphaFoldDB" id="A0A917UT46"/>
<dbReference type="Proteomes" id="UP000635726">
    <property type="component" value="Unassembled WGS sequence"/>
</dbReference>
<evidence type="ECO:0000313" key="1">
    <source>
        <dbReference type="EMBL" id="GGJ83202.1"/>
    </source>
</evidence>
<accession>A0A917UT46</accession>